<evidence type="ECO:0000256" key="6">
    <source>
        <dbReference type="ARBA" id="ARBA00011998"/>
    </source>
</evidence>
<dbReference type="CDD" id="cd01577">
    <property type="entry name" value="IPMI_Swivel"/>
    <property type="match status" value="1"/>
</dbReference>
<comment type="catalytic activity">
    <reaction evidence="1">
        <text>(2R,3S)-3-isopropylmalate = (2S)-2-isopropylmalate</text>
        <dbReference type="Rhea" id="RHEA:32287"/>
        <dbReference type="ChEBI" id="CHEBI:1178"/>
        <dbReference type="ChEBI" id="CHEBI:35121"/>
        <dbReference type="EC" id="4.2.1.33"/>
    </reaction>
</comment>
<dbReference type="NCBIfam" id="NF002458">
    <property type="entry name" value="PRK01641.1"/>
    <property type="match status" value="1"/>
</dbReference>
<organism evidence="12 13">
    <name type="scientific">Candidatus Methylomirabilis tolerans</name>
    <dbReference type="NCBI Taxonomy" id="3123416"/>
    <lineage>
        <taxon>Bacteria</taxon>
        <taxon>Candidatus Methylomirabilota</taxon>
        <taxon>Candidatus Methylomirabilia</taxon>
        <taxon>Candidatus Methylomirabilales</taxon>
        <taxon>Candidatus Methylomirabilaceae</taxon>
        <taxon>Candidatus Methylomirabilis</taxon>
    </lineage>
</organism>
<evidence type="ECO:0000256" key="2">
    <source>
        <dbReference type="ARBA" id="ARBA00002695"/>
    </source>
</evidence>
<name>A0AAJ1AGG0_9BACT</name>
<evidence type="ECO:0000256" key="7">
    <source>
        <dbReference type="ARBA" id="ARBA00022430"/>
    </source>
</evidence>
<feature type="domain" description="Aconitase A/isopropylmalate dehydratase small subunit swivel" evidence="11">
    <location>
        <begin position="14"/>
        <end position="120"/>
    </location>
</feature>
<comment type="subunit">
    <text evidence="5">Heterodimer of LeuC and LeuD.</text>
</comment>
<dbReference type="GO" id="GO:0003861">
    <property type="term" value="F:3-isopropylmalate dehydratase activity"/>
    <property type="evidence" value="ECO:0007669"/>
    <property type="project" value="UniProtKB-EC"/>
</dbReference>
<dbReference type="EC" id="4.2.1.33" evidence="6"/>
<evidence type="ECO:0000313" key="13">
    <source>
        <dbReference type="Proteomes" id="UP001197609"/>
    </source>
</evidence>
<evidence type="ECO:0000313" key="12">
    <source>
        <dbReference type="EMBL" id="MBZ0159234.1"/>
    </source>
</evidence>
<comment type="pathway">
    <text evidence="3">Amino-acid biosynthesis; L-leucine biosynthesis; L-leucine from 3-methyl-2-oxobutanoate: step 2/4.</text>
</comment>
<dbReference type="SUPFAM" id="SSF52016">
    <property type="entry name" value="LeuD/IlvD-like"/>
    <property type="match status" value="1"/>
</dbReference>
<dbReference type="InterPro" id="IPR050075">
    <property type="entry name" value="LeuD"/>
</dbReference>
<dbReference type="InterPro" id="IPR015928">
    <property type="entry name" value="Aconitase/3IPM_dehydase_swvl"/>
</dbReference>
<proteinExistence type="inferred from homology"/>
<evidence type="ECO:0000256" key="9">
    <source>
        <dbReference type="ARBA" id="ARBA00023239"/>
    </source>
</evidence>
<dbReference type="PANTHER" id="PTHR43345:SF5">
    <property type="entry name" value="3-ISOPROPYLMALATE DEHYDRATASE SMALL SUBUNIT"/>
    <property type="match status" value="1"/>
</dbReference>
<comment type="function">
    <text evidence="2">Catalyzes the isomerization between 2-isopropylmalate and 3-isopropylmalate, via the formation of 2-isopropylmaleate.</text>
</comment>
<dbReference type="GO" id="GO:0009098">
    <property type="term" value="P:L-leucine biosynthetic process"/>
    <property type="evidence" value="ECO:0007669"/>
    <property type="project" value="UniProtKB-KW"/>
</dbReference>
<comment type="caution">
    <text evidence="12">The sequence shown here is derived from an EMBL/GenBank/DDBJ whole genome shotgun (WGS) entry which is preliminary data.</text>
</comment>
<keyword evidence="9" id="KW-0456">Lyase</keyword>
<dbReference type="InterPro" id="IPR033940">
    <property type="entry name" value="IPMI_Swivel"/>
</dbReference>
<accession>A0AAJ1AGG0</accession>
<dbReference type="PANTHER" id="PTHR43345">
    <property type="entry name" value="3-ISOPROPYLMALATE DEHYDRATASE SMALL SUBUNIT 2-RELATED-RELATED"/>
    <property type="match status" value="1"/>
</dbReference>
<evidence type="ECO:0000256" key="8">
    <source>
        <dbReference type="ARBA" id="ARBA00022605"/>
    </source>
</evidence>
<dbReference type="AlphaFoldDB" id="A0AAJ1AGG0"/>
<reference evidence="12 13" key="1">
    <citation type="journal article" date="2021" name="bioRxiv">
        <title>Unraveling nitrogen, sulfur and carbon metabolic pathways and microbial community transcriptional responses to substrate deprivation and toxicity stresses in a bioreactor mimicking anoxic brackish coastal sediment conditions.</title>
        <authorList>
            <person name="Martins P.D."/>
            <person name="Echeveste M.J."/>
            <person name="Arshad A."/>
            <person name="Kurth J."/>
            <person name="Ouboter H."/>
            <person name="Jetten M.S.M."/>
            <person name="Welte C.U."/>
        </authorList>
    </citation>
    <scope>NUCLEOTIDE SEQUENCE [LARGE SCALE GENOMIC DNA]</scope>
    <source>
        <strain evidence="12">MAG_38</strain>
    </source>
</reference>
<evidence type="ECO:0000256" key="3">
    <source>
        <dbReference type="ARBA" id="ARBA00004729"/>
    </source>
</evidence>
<evidence type="ECO:0000256" key="10">
    <source>
        <dbReference type="ARBA" id="ARBA00023304"/>
    </source>
</evidence>
<evidence type="ECO:0000256" key="5">
    <source>
        <dbReference type="ARBA" id="ARBA00011271"/>
    </source>
</evidence>
<gene>
    <name evidence="12" type="ORF">K8G79_03715</name>
</gene>
<dbReference type="Gene3D" id="3.20.19.10">
    <property type="entry name" value="Aconitase, domain 4"/>
    <property type="match status" value="1"/>
</dbReference>
<dbReference type="Proteomes" id="UP001197609">
    <property type="component" value="Unassembled WGS sequence"/>
</dbReference>
<dbReference type="InterPro" id="IPR000573">
    <property type="entry name" value="AconitaseA/IPMdHydase_ssu_swvl"/>
</dbReference>
<dbReference type="EMBL" id="JAIOIU010000039">
    <property type="protein sequence ID" value="MBZ0159234.1"/>
    <property type="molecule type" value="Genomic_DNA"/>
</dbReference>
<sequence length="198" mass="22235">MRQDDLRREIRGRAISLPGNDIDTDRIIPARFLKCITFEGLEAHVFEDDRRQRPDHPFNQARYQGATILVVGQNFGCGSSREHAPEALRRWGIRGIVGESFAEIFFGNCTAIGLPCLTLDAEGVALLGEIVLRRPEQEVLLDIEHRLVRVGERSIPAMIPNGTRNQFLTGTWNATGVLLEAEHEIDRIARSLPYISGH</sequence>
<protein>
    <recommendedName>
        <fullName evidence="6">3-isopropylmalate dehydratase</fullName>
        <ecNumber evidence="6">4.2.1.33</ecNumber>
    </recommendedName>
</protein>
<keyword evidence="10" id="KW-0100">Branched-chain amino acid biosynthesis</keyword>
<comment type="similarity">
    <text evidence="4">Belongs to the LeuD family. LeuD type 1 subfamily.</text>
</comment>
<evidence type="ECO:0000259" key="11">
    <source>
        <dbReference type="Pfam" id="PF00694"/>
    </source>
</evidence>
<evidence type="ECO:0000256" key="1">
    <source>
        <dbReference type="ARBA" id="ARBA00000491"/>
    </source>
</evidence>
<evidence type="ECO:0000256" key="4">
    <source>
        <dbReference type="ARBA" id="ARBA00009845"/>
    </source>
</evidence>
<keyword evidence="8" id="KW-0028">Amino-acid biosynthesis</keyword>
<keyword evidence="7" id="KW-0432">Leucine biosynthesis</keyword>
<dbReference type="Pfam" id="PF00694">
    <property type="entry name" value="Aconitase_C"/>
    <property type="match status" value="1"/>
</dbReference>